<dbReference type="PANTHER" id="PTHR47053:SF1">
    <property type="entry name" value="MUREIN DD-ENDOPEPTIDASE MEPH-RELATED"/>
    <property type="match status" value="1"/>
</dbReference>
<name>A0A1J5QF33_9ZZZZ</name>
<reference evidence="6" key="1">
    <citation type="submission" date="2016-10" db="EMBL/GenBank/DDBJ databases">
        <title>Sequence of Gallionella enrichment culture.</title>
        <authorList>
            <person name="Poehlein A."/>
            <person name="Muehling M."/>
            <person name="Daniel R."/>
        </authorList>
    </citation>
    <scope>NUCLEOTIDE SEQUENCE</scope>
</reference>
<dbReference type="GO" id="GO:0008234">
    <property type="term" value="F:cysteine-type peptidase activity"/>
    <property type="evidence" value="ECO:0007669"/>
    <property type="project" value="UniProtKB-KW"/>
</dbReference>
<evidence type="ECO:0000256" key="3">
    <source>
        <dbReference type="ARBA" id="ARBA00022801"/>
    </source>
</evidence>
<gene>
    <name evidence="6" type="primary">iap_2</name>
    <name evidence="6" type="ORF">GALL_437530</name>
</gene>
<evidence type="ECO:0000259" key="5">
    <source>
        <dbReference type="PROSITE" id="PS51935"/>
    </source>
</evidence>
<feature type="domain" description="NlpC/P60" evidence="5">
    <location>
        <begin position="284"/>
        <end position="411"/>
    </location>
</feature>
<dbReference type="PANTHER" id="PTHR47053">
    <property type="entry name" value="MUREIN DD-ENDOPEPTIDASE MEPH-RELATED"/>
    <property type="match status" value="1"/>
</dbReference>
<dbReference type="EMBL" id="MLJW01002453">
    <property type="protein sequence ID" value="OIQ74589.1"/>
    <property type="molecule type" value="Genomic_DNA"/>
</dbReference>
<keyword evidence="4" id="KW-0788">Thiol protease</keyword>
<keyword evidence="2" id="KW-0645">Protease</keyword>
<comment type="caution">
    <text evidence="6">The sequence shown here is derived from an EMBL/GenBank/DDBJ whole genome shotgun (WGS) entry which is preliminary data.</text>
</comment>
<evidence type="ECO:0000256" key="4">
    <source>
        <dbReference type="ARBA" id="ARBA00022807"/>
    </source>
</evidence>
<dbReference type="SUPFAM" id="SSF54001">
    <property type="entry name" value="Cysteine proteinases"/>
    <property type="match status" value="1"/>
</dbReference>
<dbReference type="InterPro" id="IPR000064">
    <property type="entry name" value="NLP_P60_dom"/>
</dbReference>
<dbReference type="AlphaFoldDB" id="A0A1J5QF33"/>
<dbReference type="EC" id="3.4.-.-" evidence="6"/>
<dbReference type="InterPro" id="IPR051202">
    <property type="entry name" value="Peptidase_C40"/>
</dbReference>
<sequence length="411" mass="43665">MICGIYPVNLNFVSRRTLTLALCAALLLGSSPAVAKTRKPSLAEIAAAKSTEIAKAKVAATAKAKLDAAQVRLRVLAQAAAAAKVAYDQSVTELKTAVQIAQQKAATALLAANAVSQAHDEIGRVAVGAYTMGGGFTNLDALLHAAGPQDLMDRLTQLNVISSSNATLLHRYESAADVAKAAKAAADSAKAAQLAATNKVAAAKKVADAIKANQQSEVDSLMALQNQLMSELAKAHNVTVTLEQQRQLAILEEQRANTASHTRGQAKIWPNRGFTGRQTLRTTPEQRQVALDFAKQEVLAGKPYVWGAQGPRSYDCSGLVYAAFHAAGLRAPEWSRLNAALYFVATQRVPLSQLQPGDLVFWSYNGTVGSIHHIAIYAGNDMVWEARGTKAGLKFSNMYDTDGLMPFGGRV</sequence>
<dbReference type="InterPro" id="IPR038765">
    <property type="entry name" value="Papain-like_cys_pep_sf"/>
</dbReference>
<evidence type="ECO:0000256" key="2">
    <source>
        <dbReference type="ARBA" id="ARBA00022670"/>
    </source>
</evidence>
<dbReference type="PROSITE" id="PS51935">
    <property type="entry name" value="NLPC_P60"/>
    <property type="match status" value="1"/>
</dbReference>
<proteinExistence type="inferred from homology"/>
<dbReference type="Pfam" id="PF00877">
    <property type="entry name" value="NLPC_P60"/>
    <property type="match status" value="1"/>
</dbReference>
<keyword evidence="3 6" id="KW-0378">Hydrolase</keyword>
<evidence type="ECO:0000256" key="1">
    <source>
        <dbReference type="ARBA" id="ARBA00007074"/>
    </source>
</evidence>
<dbReference type="Gene3D" id="6.10.250.3150">
    <property type="match status" value="1"/>
</dbReference>
<organism evidence="6">
    <name type="scientific">mine drainage metagenome</name>
    <dbReference type="NCBI Taxonomy" id="410659"/>
    <lineage>
        <taxon>unclassified sequences</taxon>
        <taxon>metagenomes</taxon>
        <taxon>ecological metagenomes</taxon>
    </lineage>
</organism>
<accession>A0A1J5QF33</accession>
<dbReference type="Gene3D" id="3.90.1720.10">
    <property type="entry name" value="endopeptidase domain like (from Nostoc punctiforme)"/>
    <property type="match status" value="1"/>
</dbReference>
<protein>
    <submittedName>
        <fullName evidence="6">Putative endopeptidase p60</fullName>
        <ecNumber evidence="6">3.4.-.-</ecNumber>
    </submittedName>
</protein>
<evidence type="ECO:0000313" key="6">
    <source>
        <dbReference type="EMBL" id="OIQ74589.1"/>
    </source>
</evidence>
<comment type="similarity">
    <text evidence="1">Belongs to the peptidase C40 family.</text>
</comment>
<dbReference type="GO" id="GO:0006508">
    <property type="term" value="P:proteolysis"/>
    <property type="evidence" value="ECO:0007669"/>
    <property type="project" value="UniProtKB-KW"/>
</dbReference>